<dbReference type="GO" id="GO:0008237">
    <property type="term" value="F:metallopeptidase activity"/>
    <property type="evidence" value="ECO:0007669"/>
    <property type="project" value="UniProtKB-KW"/>
</dbReference>
<dbReference type="PATRIC" id="fig|316.110.peg.3338"/>
<dbReference type="AlphaFoldDB" id="A0A0D7DW11"/>
<evidence type="ECO:0000313" key="7">
    <source>
        <dbReference type="EMBL" id="KIZ32759.1"/>
    </source>
</evidence>
<dbReference type="PROSITE" id="PS50249">
    <property type="entry name" value="MPN"/>
    <property type="match status" value="1"/>
</dbReference>
<dbReference type="SUPFAM" id="SSF102712">
    <property type="entry name" value="JAB1/MPN domain"/>
    <property type="match status" value="1"/>
</dbReference>
<comment type="caution">
    <text evidence="7">The sequence shown here is derived from an EMBL/GenBank/DDBJ whole genome shotgun (WGS) entry which is preliminary data.</text>
</comment>
<dbReference type="Proteomes" id="UP000032439">
    <property type="component" value="Unassembled WGS sequence"/>
</dbReference>
<keyword evidence="5" id="KW-0482">Metalloprotease</keyword>
<dbReference type="Gene3D" id="3.40.140.10">
    <property type="entry name" value="Cytidine Deaminase, domain 2"/>
    <property type="match status" value="1"/>
</dbReference>
<name>A0A0D7DW11_STUST</name>
<evidence type="ECO:0000256" key="5">
    <source>
        <dbReference type="ARBA" id="ARBA00023049"/>
    </source>
</evidence>
<dbReference type="InterPro" id="IPR025657">
    <property type="entry name" value="RadC_JAB"/>
</dbReference>
<feature type="domain" description="MPN" evidence="6">
    <location>
        <begin position="46"/>
        <end position="168"/>
    </location>
</feature>
<dbReference type="RefSeq" id="WP_014703519.1">
    <property type="nucleotide sequence ID" value="NZ_JXXD01000330.1"/>
</dbReference>
<keyword evidence="2" id="KW-0479">Metal-binding</keyword>
<dbReference type="Pfam" id="PF04002">
    <property type="entry name" value="RadC"/>
    <property type="match status" value="1"/>
</dbReference>
<organism evidence="7 8">
    <name type="scientific">Stutzerimonas stutzeri</name>
    <name type="common">Pseudomonas stutzeri</name>
    <dbReference type="NCBI Taxonomy" id="316"/>
    <lineage>
        <taxon>Bacteria</taxon>
        <taxon>Pseudomonadati</taxon>
        <taxon>Pseudomonadota</taxon>
        <taxon>Gammaproteobacteria</taxon>
        <taxon>Pseudomonadales</taxon>
        <taxon>Pseudomonadaceae</taxon>
        <taxon>Stutzerimonas</taxon>
    </lineage>
</organism>
<sequence length="168" mass="18686">MSQLSLSLDSSLLVRDDQGRYLPATADQILEAARYVIDQKTPRGTLFTSPALVKDYLRTKLANFEHEVFATLFLDSQNRLIEYVEMFRGTIDQASVYPREVVKTALQHNAAAVIFSHNHPSGNSEPSQADKLLTQRLKEALALVDVRTLDHIVVGGEATTSFAERGLI</sequence>
<protein>
    <submittedName>
        <fullName evidence="7">DNA repair protein RadC</fullName>
    </submittedName>
</protein>
<dbReference type="GO" id="GO:0046872">
    <property type="term" value="F:metal ion binding"/>
    <property type="evidence" value="ECO:0007669"/>
    <property type="project" value="UniProtKB-KW"/>
</dbReference>
<evidence type="ECO:0000256" key="2">
    <source>
        <dbReference type="ARBA" id="ARBA00022723"/>
    </source>
</evidence>
<dbReference type="PANTHER" id="PTHR30471">
    <property type="entry name" value="DNA REPAIR PROTEIN RADC"/>
    <property type="match status" value="1"/>
</dbReference>
<evidence type="ECO:0000313" key="8">
    <source>
        <dbReference type="Proteomes" id="UP000032439"/>
    </source>
</evidence>
<dbReference type="InterPro" id="IPR020891">
    <property type="entry name" value="UPF0758_CS"/>
</dbReference>
<keyword evidence="3" id="KW-0378">Hydrolase</keyword>
<evidence type="ECO:0000259" key="6">
    <source>
        <dbReference type="PROSITE" id="PS50249"/>
    </source>
</evidence>
<dbReference type="EMBL" id="JXXD01000330">
    <property type="protein sequence ID" value="KIZ32759.1"/>
    <property type="molecule type" value="Genomic_DNA"/>
</dbReference>
<evidence type="ECO:0000256" key="3">
    <source>
        <dbReference type="ARBA" id="ARBA00022801"/>
    </source>
</evidence>
<dbReference type="PANTHER" id="PTHR30471:SF6">
    <property type="entry name" value="UPF0758 PROTEIN VC_0510"/>
    <property type="match status" value="1"/>
</dbReference>
<reference evidence="7 8" key="1">
    <citation type="submission" date="2014-11" db="EMBL/GenBank/DDBJ databases">
        <title>Genomics and ecophysiology of heterotrophic nitrogen fixing bacteria isolated from estuarine surface water.</title>
        <authorList>
            <person name="Bentzon-Tilia M."/>
            <person name="Severin I."/>
            <person name="Hansen L.H."/>
            <person name="Riemann L."/>
        </authorList>
    </citation>
    <scope>NUCLEOTIDE SEQUENCE [LARGE SCALE GENOMIC DNA]</scope>
    <source>
        <strain evidence="7 8">BAL361</strain>
    </source>
</reference>
<dbReference type="InterPro" id="IPR001405">
    <property type="entry name" value="UPF0758"/>
</dbReference>
<gene>
    <name evidence="7" type="ORF">LO50_23120</name>
</gene>
<proteinExistence type="predicted"/>
<dbReference type="GO" id="GO:0006508">
    <property type="term" value="P:proteolysis"/>
    <property type="evidence" value="ECO:0007669"/>
    <property type="project" value="UniProtKB-KW"/>
</dbReference>
<accession>A0A0D7DW11</accession>
<dbReference type="PROSITE" id="PS01302">
    <property type="entry name" value="UPF0758"/>
    <property type="match status" value="1"/>
</dbReference>
<dbReference type="InterPro" id="IPR037518">
    <property type="entry name" value="MPN"/>
</dbReference>
<evidence type="ECO:0000256" key="1">
    <source>
        <dbReference type="ARBA" id="ARBA00022670"/>
    </source>
</evidence>
<dbReference type="NCBIfam" id="TIGR00608">
    <property type="entry name" value="radc"/>
    <property type="match status" value="1"/>
</dbReference>
<dbReference type="CDD" id="cd08071">
    <property type="entry name" value="MPN_DUF2466"/>
    <property type="match status" value="1"/>
</dbReference>
<evidence type="ECO:0000256" key="4">
    <source>
        <dbReference type="ARBA" id="ARBA00022833"/>
    </source>
</evidence>
<keyword evidence="1" id="KW-0645">Protease</keyword>
<keyword evidence="4" id="KW-0862">Zinc</keyword>